<dbReference type="NCBIfam" id="TIGR01900">
    <property type="entry name" value="dapE-gram_pos"/>
    <property type="match status" value="1"/>
</dbReference>
<accession>A0A538TL39</accession>
<dbReference type="Gene3D" id="3.30.70.360">
    <property type="match status" value="1"/>
</dbReference>
<dbReference type="InterPro" id="IPR011650">
    <property type="entry name" value="Peptidase_M20_dimer"/>
</dbReference>
<dbReference type="GO" id="GO:0009014">
    <property type="term" value="F:succinyl-diaminopimelate desuccinylase activity"/>
    <property type="evidence" value="ECO:0007669"/>
    <property type="project" value="UniProtKB-UniRule"/>
</dbReference>
<name>A0A538TL39_UNCEI</name>
<dbReference type="EMBL" id="VBOY01000088">
    <property type="protein sequence ID" value="TMQ64330.1"/>
    <property type="molecule type" value="Genomic_DNA"/>
</dbReference>
<protein>
    <recommendedName>
        <fullName evidence="3">Succinyl-diaminopimelate desuccinylase</fullName>
        <ecNumber evidence="3">3.5.1.18</ecNumber>
    </recommendedName>
</protein>
<dbReference type="AlphaFoldDB" id="A0A538TL39"/>
<comment type="caution">
    <text evidence="5">The sequence shown here is derived from an EMBL/GenBank/DDBJ whole genome shotgun (WGS) entry which is preliminary data.</text>
</comment>
<dbReference type="Gene3D" id="3.40.630.10">
    <property type="entry name" value="Zn peptidases"/>
    <property type="match status" value="1"/>
</dbReference>
<evidence type="ECO:0000256" key="3">
    <source>
        <dbReference type="NCBIfam" id="TIGR01900"/>
    </source>
</evidence>
<dbReference type="SUPFAM" id="SSF55031">
    <property type="entry name" value="Bacterial exopeptidase dimerisation domain"/>
    <property type="match status" value="1"/>
</dbReference>
<dbReference type="InterPro" id="IPR050072">
    <property type="entry name" value="Peptidase_M20A"/>
</dbReference>
<organism evidence="5 6">
    <name type="scientific">Eiseniibacteriota bacterium</name>
    <dbReference type="NCBI Taxonomy" id="2212470"/>
    <lineage>
        <taxon>Bacteria</taxon>
        <taxon>Candidatus Eiseniibacteriota</taxon>
    </lineage>
</organism>
<dbReference type="EC" id="3.5.1.18" evidence="3"/>
<feature type="domain" description="Peptidase M20 dimerisation" evidence="4">
    <location>
        <begin position="224"/>
        <end position="324"/>
    </location>
</feature>
<evidence type="ECO:0000313" key="6">
    <source>
        <dbReference type="Proteomes" id="UP000316609"/>
    </source>
</evidence>
<dbReference type="InterPro" id="IPR002933">
    <property type="entry name" value="Peptidase_M20"/>
</dbReference>
<dbReference type="SUPFAM" id="SSF53187">
    <property type="entry name" value="Zn-dependent exopeptidases"/>
    <property type="match status" value="1"/>
</dbReference>
<dbReference type="Proteomes" id="UP000316609">
    <property type="component" value="Unassembled WGS sequence"/>
</dbReference>
<proteinExistence type="predicted"/>
<evidence type="ECO:0000259" key="4">
    <source>
        <dbReference type="Pfam" id="PF07687"/>
    </source>
</evidence>
<keyword evidence="2 5" id="KW-0378">Hydrolase</keyword>
<dbReference type="GO" id="GO:0009089">
    <property type="term" value="P:lysine biosynthetic process via diaminopimelate"/>
    <property type="evidence" value="ECO:0007669"/>
    <property type="project" value="UniProtKB-UniRule"/>
</dbReference>
<sequence>MARWYRNWHGMPRGWPARPSSSVPRSLARHAADARGRRVGASRSRLVGSRVSFLEDHSMLTRDALADLLETIVNIPSETGHEAVLADWVRARLERLRNGQLLRSGDSLVWRGPPRGRPLVVLAGHLDTVPAQGNARARVTEDRLYGLGSSDMKAGDAVLLTLLESLDAERLRFDLAAVFYDAEEGPFERNGLKRLLGELPWLASATLAILLEPTDLRVELGCVGSLNAEVRVTGKSAHSARPWLGLNAVERAAPWLAEVTRFPTTAVSVQGVEFRETLQVTTLRAGRAKNVVPDELVANLNYRFPPDRTLEEAERRVRGLVPAEFEVRVVDRAAPGKVCGDAPQVREFIDRSGATVAGKQGWTDVAQFTAAGVPAMNFGPGIPEQAHQAGEYCPLVNLGSAFDTLAAFLHGGS</sequence>
<dbReference type="Pfam" id="PF01546">
    <property type="entry name" value="Peptidase_M20"/>
    <property type="match status" value="1"/>
</dbReference>
<keyword evidence="1" id="KW-0479">Metal-binding</keyword>
<evidence type="ECO:0000313" key="5">
    <source>
        <dbReference type="EMBL" id="TMQ64330.1"/>
    </source>
</evidence>
<dbReference type="Pfam" id="PF07687">
    <property type="entry name" value="M20_dimer"/>
    <property type="match status" value="1"/>
</dbReference>
<dbReference type="InterPro" id="IPR010174">
    <property type="entry name" value="Succinyl-DAP_deSuclase_DapE"/>
</dbReference>
<dbReference type="GO" id="GO:0006526">
    <property type="term" value="P:L-arginine biosynthetic process"/>
    <property type="evidence" value="ECO:0007669"/>
    <property type="project" value="TreeGrafter"/>
</dbReference>
<dbReference type="InterPro" id="IPR036264">
    <property type="entry name" value="Bact_exopeptidase_dim_dom"/>
</dbReference>
<dbReference type="GO" id="GO:0046872">
    <property type="term" value="F:metal ion binding"/>
    <property type="evidence" value="ECO:0007669"/>
    <property type="project" value="UniProtKB-KW"/>
</dbReference>
<dbReference type="GO" id="GO:0008777">
    <property type="term" value="F:acetylornithine deacetylase activity"/>
    <property type="evidence" value="ECO:0007669"/>
    <property type="project" value="TreeGrafter"/>
</dbReference>
<evidence type="ECO:0000256" key="1">
    <source>
        <dbReference type="ARBA" id="ARBA00022723"/>
    </source>
</evidence>
<reference evidence="5 6" key="1">
    <citation type="journal article" date="2019" name="Nat. Microbiol.">
        <title>Mediterranean grassland soil C-N compound turnover is dependent on rainfall and depth, and is mediated by genomically divergent microorganisms.</title>
        <authorList>
            <person name="Diamond S."/>
            <person name="Andeer P.F."/>
            <person name="Li Z."/>
            <person name="Crits-Christoph A."/>
            <person name="Burstein D."/>
            <person name="Anantharaman K."/>
            <person name="Lane K.R."/>
            <person name="Thomas B.C."/>
            <person name="Pan C."/>
            <person name="Northen T.R."/>
            <person name="Banfield J.F."/>
        </authorList>
    </citation>
    <scope>NUCLEOTIDE SEQUENCE [LARGE SCALE GENOMIC DNA]</scope>
    <source>
        <strain evidence="5">WS_8</strain>
    </source>
</reference>
<dbReference type="PANTHER" id="PTHR43808">
    <property type="entry name" value="ACETYLORNITHINE DEACETYLASE"/>
    <property type="match status" value="1"/>
</dbReference>
<dbReference type="PANTHER" id="PTHR43808:SF31">
    <property type="entry name" value="N-ACETYL-L-CITRULLINE DEACETYLASE"/>
    <property type="match status" value="1"/>
</dbReference>
<gene>
    <name evidence="5" type="primary">dapE</name>
    <name evidence="5" type="ORF">E6K78_09370</name>
</gene>
<evidence type="ECO:0000256" key="2">
    <source>
        <dbReference type="ARBA" id="ARBA00022801"/>
    </source>
</evidence>